<evidence type="ECO:0000256" key="4">
    <source>
        <dbReference type="ARBA" id="ARBA00023186"/>
    </source>
</evidence>
<comment type="caution">
    <text evidence="10">The sequence shown here is derived from an EMBL/GenBank/DDBJ whole genome shotgun (WGS) entry which is preliminary data.</text>
</comment>
<dbReference type="FunFam" id="3.30.30.30:FF:000005">
    <property type="entry name" value="Heat shock protein ssb1"/>
    <property type="match status" value="1"/>
</dbReference>
<dbReference type="PRINTS" id="PR00301">
    <property type="entry name" value="HEATSHOCK70"/>
</dbReference>
<keyword evidence="5" id="KW-0539">Nucleus</keyword>
<dbReference type="Pfam" id="PF00012">
    <property type="entry name" value="HSP70"/>
    <property type="match status" value="2"/>
</dbReference>
<protein>
    <recommendedName>
        <fullName evidence="1">non-chaperonin molecular chaperone ATPase</fullName>
        <ecNumber evidence="1">3.6.4.10</ecNumber>
    </recommendedName>
</protein>
<dbReference type="InterPro" id="IPR036864">
    <property type="entry name" value="Zn2-C6_fun-type_DNA-bd_sf"/>
</dbReference>
<dbReference type="InterPro" id="IPR043129">
    <property type="entry name" value="ATPase_NBD"/>
</dbReference>
<evidence type="ECO:0000256" key="6">
    <source>
        <dbReference type="ARBA" id="ARBA00048056"/>
    </source>
</evidence>
<dbReference type="SUPFAM" id="SSF57701">
    <property type="entry name" value="Zn2/Cys6 DNA-binding domain"/>
    <property type="match status" value="1"/>
</dbReference>
<keyword evidence="2" id="KW-0547">Nucleotide-binding</keyword>
<dbReference type="SUPFAM" id="SSF54593">
    <property type="entry name" value="Glyoxalase/Bleomycin resistance protein/Dihydroxybiphenyl dioxygenase"/>
    <property type="match status" value="1"/>
</dbReference>
<keyword evidence="4" id="KW-0143">Chaperone</keyword>
<proteinExistence type="predicted"/>
<dbReference type="PROSITE" id="PS50048">
    <property type="entry name" value="ZN2_CY6_FUNGAL_2"/>
    <property type="match status" value="1"/>
</dbReference>
<feature type="region of interest" description="Disordered" evidence="7">
    <location>
        <begin position="1008"/>
        <end position="1030"/>
    </location>
</feature>
<dbReference type="GO" id="GO:0005524">
    <property type="term" value="F:ATP binding"/>
    <property type="evidence" value="ECO:0007669"/>
    <property type="project" value="UniProtKB-KW"/>
</dbReference>
<evidence type="ECO:0000256" key="1">
    <source>
        <dbReference type="ARBA" id="ARBA00012554"/>
    </source>
</evidence>
<dbReference type="Gene3D" id="4.10.240.10">
    <property type="entry name" value="Zn(2)-C6 fungal-type DNA-binding domain"/>
    <property type="match status" value="1"/>
</dbReference>
<dbReference type="AlphaFoldDB" id="A0A9P5LCS7"/>
<dbReference type="SMART" id="SM00066">
    <property type="entry name" value="GAL4"/>
    <property type="match status" value="1"/>
</dbReference>
<name>A0A9P5LCS7_9HYPO</name>
<gene>
    <name evidence="10" type="ORF">G7Z17_g9990</name>
</gene>
<evidence type="ECO:0000256" key="5">
    <source>
        <dbReference type="ARBA" id="ARBA00023242"/>
    </source>
</evidence>
<dbReference type="PROSITE" id="PS51819">
    <property type="entry name" value="VOC"/>
    <property type="match status" value="1"/>
</dbReference>
<dbReference type="InterPro" id="IPR001138">
    <property type="entry name" value="Zn2Cys6_DnaBD"/>
</dbReference>
<evidence type="ECO:0000313" key="11">
    <source>
        <dbReference type="Proteomes" id="UP000722485"/>
    </source>
</evidence>
<evidence type="ECO:0000256" key="2">
    <source>
        <dbReference type="ARBA" id="ARBA00022741"/>
    </source>
</evidence>
<feature type="domain" description="VOC" evidence="9">
    <location>
        <begin position="12"/>
        <end position="139"/>
    </location>
</feature>
<dbReference type="InterPro" id="IPR029047">
    <property type="entry name" value="HSP70_peptide-bd_sf"/>
</dbReference>
<evidence type="ECO:0000256" key="3">
    <source>
        <dbReference type="ARBA" id="ARBA00022840"/>
    </source>
</evidence>
<dbReference type="Gene3D" id="3.30.420.40">
    <property type="match status" value="4"/>
</dbReference>
<dbReference type="Pfam" id="PF00172">
    <property type="entry name" value="Zn_clus"/>
    <property type="match status" value="1"/>
</dbReference>
<dbReference type="GO" id="GO:0000981">
    <property type="term" value="F:DNA-binding transcription factor activity, RNA polymerase II-specific"/>
    <property type="evidence" value="ECO:0007669"/>
    <property type="project" value="InterPro"/>
</dbReference>
<evidence type="ECO:0000256" key="7">
    <source>
        <dbReference type="SAM" id="MobiDB-lite"/>
    </source>
</evidence>
<dbReference type="InterPro" id="IPR013126">
    <property type="entry name" value="Hsp_70_fam"/>
</dbReference>
<dbReference type="PANTHER" id="PTHR19375">
    <property type="entry name" value="HEAT SHOCK PROTEIN 70KDA"/>
    <property type="match status" value="1"/>
</dbReference>
<comment type="catalytic activity">
    <reaction evidence="6">
        <text>ATP + H2O = ADP + phosphate + H(+)</text>
        <dbReference type="Rhea" id="RHEA:13065"/>
        <dbReference type="ChEBI" id="CHEBI:15377"/>
        <dbReference type="ChEBI" id="CHEBI:15378"/>
        <dbReference type="ChEBI" id="CHEBI:30616"/>
        <dbReference type="ChEBI" id="CHEBI:43474"/>
        <dbReference type="ChEBI" id="CHEBI:456216"/>
        <dbReference type="EC" id="3.6.4.10"/>
    </reaction>
</comment>
<dbReference type="InterPro" id="IPR029068">
    <property type="entry name" value="Glyas_Bleomycin-R_OHBP_Dase"/>
</dbReference>
<dbReference type="Gene3D" id="2.60.34.10">
    <property type="entry name" value="Substrate Binding Domain Of DNAk, Chain A, domain 1"/>
    <property type="match status" value="1"/>
</dbReference>
<evidence type="ECO:0000259" key="8">
    <source>
        <dbReference type="PROSITE" id="PS50048"/>
    </source>
</evidence>
<dbReference type="PROSITE" id="PS00463">
    <property type="entry name" value="ZN2_CY6_FUNGAL_1"/>
    <property type="match status" value="1"/>
</dbReference>
<keyword evidence="11" id="KW-1185">Reference proteome</keyword>
<feature type="compositionally biased region" description="Low complexity" evidence="7">
    <location>
        <begin position="1008"/>
        <end position="1017"/>
    </location>
</feature>
<dbReference type="Gene3D" id="3.30.30.30">
    <property type="match status" value="1"/>
</dbReference>
<sequence length="1274" mass="142010">MADEWKPPPFGTPCWMGIPAKDVGRASQFYDTVFKLPFKEQPDSYPKDRIRMFDFNPALNLTGGIHIAPDDTGSFTTGKGGVCLNWFVEDVDAIAEVIEKAGGKMLSEKVKEVSQFSPSYIAFTDNGPLFGEAAKLQAGIDPRNAVFGIRRLIGREFSDIEAEIEHLPFKVVSKKNRPLIEVDLARSQKHFTPEELYGLILKRIKETVEDYLRTEVSMAIITYPTSFNDEQRDAIKISAELVGLDVPRLVTEPRAAGIAHKLDKGWDETNYLVYDFDDDTLSLHVVETDQGVLEILATANDITLTGGARNVEVHDFQDGLNDADYELVKMESLDSFNLPKTGSTTDDIFRRSLPSLERVLKSSNLTKEDMSDLILVGSSSHIPKLQPLLEEYLGVKASHVIEPTDSYAIGAINIARLLLSEEIIGCDFSIFDVCPLSLGIETTGGIMTKIIPRNTPYPTLKRQIFTTATNNQTTVLLKVYQGDRGLVRNNILLGKFELSLPPSPRGVPVIEVRFEVDNDFTLRVTARDLKSGMEETIITQAPAGLESQDLTDFLLREAEEHYREDAIAWDKPTPIILTSDLRRATTTLPNILSAEHNHIPILMLAWAYILSARWAELIQAAHLLQSGSHQTQQSTTEGSKMLANDKYSITVRIGEVSEDAAHWWRDILSGGGGWEATIRSAKGEVLHSPWSTKLISEQPFVISAKVKATSSPSKHIPATSAIAHRYLSEYCRLHDIDDQKQAALAAALLIPVAKYDHRPIELEIPKFSHEVDRGEEICIESPLIIENELQLDRLLTLSCNPRGSKALLTSIFFEPDITSNICGFWLQGSLAFLDTVKDPHTLLRTLIKRDPELGILWLGAFITGTHHRCLRDARAAWWNIDLNAAAWTGTFMSFIQAPVPTSSSEGGKKIEQRKHASLTTIRPKYGQLADHGDDIDVDYDGLDSEDENSEMVTRNIFTWLRGEDGFPIAEREIREHQWIDNLDDDDDALIKGLPAMEKDNEQGAVPVAVAGSSSSLSDTHRPRRRRLSSQLEAARTSTACQICRDKKVKCSGTWPCRYCSKRRLNCVFSASEKRKMYSVAFTGPGPGCRLAARTVETPHSETSAFSLLTQRVANEDQPPGSARAPNRELINNVHGWPSEEEANQLLELVTLNVGISQHLFDIRSFSDNLARLYHDTGNETPLRGLWFVQVLFVLALGRLLRAGTDDDLEVPGVAFFNEAMRHMPAMSDIGKHGILGIEVIGLAALFLQVADRKDEAYLYVRRPQLAPEIKLTYK</sequence>
<dbReference type="SUPFAM" id="SSF53067">
    <property type="entry name" value="Actin-like ATPase domain"/>
    <property type="match status" value="2"/>
</dbReference>
<dbReference type="Proteomes" id="UP000722485">
    <property type="component" value="Unassembled WGS sequence"/>
</dbReference>
<dbReference type="InterPro" id="IPR037523">
    <property type="entry name" value="VOC_core"/>
</dbReference>
<keyword evidence="3" id="KW-0067">ATP-binding</keyword>
<evidence type="ECO:0000313" key="10">
    <source>
        <dbReference type="EMBL" id="KAF7544400.1"/>
    </source>
</evidence>
<dbReference type="GO" id="GO:0008270">
    <property type="term" value="F:zinc ion binding"/>
    <property type="evidence" value="ECO:0007669"/>
    <property type="project" value="InterPro"/>
</dbReference>
<feature type="domain" description="Zn(2)-C6 fungal-type" evidence="8">
    <location>
        <begin position="1039"/>
        <end position="1068"/>
    </location>
</feature>
<dbReference type="OrthoDB" id="5089326at2759"/>
<dbReference type="EMBL" id="JAANBB010000306">
    <property type="protein sequence ID" value="KAF7544400.1"/>
    <property type="molecule type" value="Genomic_DNA"/>
</dbReference>
<organism evidence="10 11">
    <name type="scientific">Cylindrodendrum hubeiense</name>
    <dbReference type="NCBI Taxonomy" id="595255"/>
    <lineage>
        <taxon>Eukaryota</taxon>
        <taxon>Fungi</taxon>
        <taxon>Dikarya</taxon>
        <taxon>Ascomycota</taxon>
        <taxon>Pezizomycotina</taxon>
        <taxon>Sordariomycetes</taxon>
        <taxon>Hypocreomycetidae</taxon>
        <taxon>Hypocreales</taxon>
        <taxon>Nectriaceae</taxon>
        <taxon>Cylindrodendrum</taxon>
    </lineage>
</organism>
<dbReference type="GO" id="GO:0140662">
    <property type="term" value="F:ATP-dependent protein folding chaperone"/>
    <property type="evidence" value="ECO:0007669"/>
    <property type="project" value="InterPro"/>
</dbReference>
<dbReference type="SUPFAM" id="SSF100920">
    <property type="entry name" value="Heat shock protein 70kD (HSP70), peptide-binding domain"/>
    <property type="match status" value="1"/>
</dbReference>
<reference evidence="10" key="1">
    <citation type="submission" date="2020-03" db="EMBL/GenBank/DDBJ databases">
        <title>Draft Genome Sequence of Cylindrodendrum hubeiense.</title>
        <authorList>
            <person name="Buettner E."/>
            <person name="Kellner H."/>
        </authorList>
    </citation>
    <scope>NUCLEOTIDE SEQUENCE</scope>
    <source>
        <strain evidence="10">IHI 201604</strain>
    </source>
</reference>
<evidence type="ECO:0000259" key="9">
    <source>
        <dbReference type="PROSITE" id="PS51819"/>
    </source>
</evidence>
<accession>A0A9P5LCS7</accession>
<dbReference type="CDD" id="cd00067">
    <property type="entry name" value="GAL4"/>
    <property type="match status" value="1"/>
</dbReference>
<dbReference type="EC" id="3.6.4.10" evidence="1"/>